<dbReference type="EMBL" id="JBFXLS010000101">
    <property type="protein sequence ID" value="KAL2816406.1"/>
    <property type="molecule type" value="Genomic_DNA"/>
</dbReference>
<keyword evidence="4" id="KW-1185">Reference proteome</keyword>
<feature type="compositionally biased region" description="Low complexity" evidence="1">
    <location>
        <begin position="8"/>
        <end position="19"/>
    </location>
</feature>
<evidence type="ECO:0000313" key="4">
    <source>
        <dbReference type="Proteomes" id="UP001610335"/>
    </source>
</evidence>
<evidence type="ECO:0000256" key="1">
    <source>
        <dbReference type="SAM" id="MobiDB-lite"/>
    </source>
</evidence>
<accession>A0ABR4HLQ9</accession>
<keyword evidence="2" id="KW-1133">Transmembrane helix</keyword>
<name>A0ABR4HLQ9_9EURO</name>
<organism evidence="3 4">
    <name type="scientific">Aspergillus cavernicola</name>
    <dbReference type="NCBI Taxonomy" id="176166"/>
    <lineage>
        <taxon>Eukaryota</taxon>
        <taxon>Fungi</taxon>
        <taxon>Dikarya</taxon>
        <taxon>Ascomycota</taxon>
        <taxon>Pezizomycotina</taxon>
        <taxon>Eurotiomycetes</taxon>
        <taxon>Eurotiomycetidae</taxon>
        <taxon>Eurotiales</taxon>
        <taxon>Aspergillaceae</taxon>
        <taxon>Aspergillus</taxon>
        <taxon>Aspergillus subgen. Nidulantes</taxon>
    </lineage>
</organism>
<keyword evidence="2" id="KW-0812">Transmembrane</keyword>
<comment type="caution">
    <text evidence="3">The sequence shown here is derived from an EMBL/GenBank/DDBJ whole genome shotgun (WGS) entry which is preliminary data.</text>
</comment>
<keyword evidence="2" id="KW-0472">Membrane</keyword>
<gene>
    <name evidence="3" type="ORF">BDW59DRAFT_153212</name>
</gene>
<evidence type="ECO:0000313" key="3">
    <source>
        <dbReference type="EMBL" id="KAL2816406.1"/>
    </source>
</evidence>
<feature type="region of interest" description="Disordered" evidence="1">
    <location>
        <begin position="1"/>
        <end position="23"/>
    </location>
</feature>
<proteinExistence type="predicted"/>
<reference evidence="3 4" key="1">
    <citation type="submission" date="2024-07" db="EMBL/GenBank/DDBJ databases">
        <title>Section-level genome sequencing and comparative genomics of Aspergillus sections Usti and Cavernicolus.</title>
        <authorList>
            <consortium name="Lawrence Berkeley National Laboratory"/>
            <person name="Nybo J.L."/>
            <person name="Vesth T.C."/>
            <person name="Theobald S."/>
            <person name="Frisvad J.C."/>
            <person name="Larsen T.O."/>
            <person name="Kjaerboelling I."/>
            <person name="Rothschild-Mancinelli K."/>
            <person name="Lyhne E.K."/>
            <person name="Kogle M.E."/>
            <person name="Barry K."/>
            <person name="Clum A."/>
            <person name="Na H."/>
            <person name="Ledsgaard L."/>
            <person name="Lin J."/>
            <person name="Lipzen A."/>
            <person name="Kuo A."/>
            <person name="Riley R."/>
            <person name="Mondo S."/>
            <person name="LaButti K."/>
            <person name="Haridas S."/>
            <person name="Pangalinan J."/>
            <person name="Salamov A.A."/>
            <person name="Simmons B.A."/>
            <person name="Magnuson J.K."/>
            <person name="Chen J."/>
            <person name="Drula E."/>
            <person name="Henrissat B."/>
            <person name="Wiebenga A."/>
            <person name="Lubbers R.J."/>
            <person name="Gomes A.C."/>
            <person name="Makela M.R."/>
            <person name="Stajich J."/>
            <person name="Grigoriev I.V."/>
            <person name="Mortensen U.H."/>
            <person name="De vries R.P."/>
            <person name="Baker S.E."/>
            <person name="Andersen M.R."/>
        </authorList>
    </citation>
    <scope>NUCLEOTIDE SEQUENCE [LARGE SCALE GENOMIC DNA]</scope>
    <source>
        <strain evidence="3 4">CBS 600.67</strain>
    </source>
</reference>
<feature type="transmembrane region" description="Helical" evidence="2">
    <location>
        <begin position="76"/>
        <end position="95"/>
    </location>
</feature>
<sequence length="105" mass="11937">MSSEAICSTSSSDPSFPSSRMPNISTYEARSSSAQYIHPPCRMGEYTFLHCWHTAVWFSSVQLKRSAPPQREQKKLLDMLLLVVGIGVLYGFWRFELKGPCSKSW</sequence>
<evidence type="ECO:0000256" key="2">
    <source>
        <dbReference type="SAM" id="Phobius"/>
    </source>
</evidence>
<protein>
    <submittedName>
        <fullName evidence="3">Uncharacterized protein</fullName>
    </submittedName>
</protein>
<dbReference type="Proteomes" id="UP001610335">
    <property type="component" value="Unassembled WGS sequence"/>
</dbReference>